<evidence type="ECO:0000256" key="1">
    <source>
        <dbReference type="ARBA" id="ARBA00022676"/>
    </source>
</evidence>
<protein>
    <recommendedName>
        <fullName evidence="6">Glycosyltransferase</fullName>
    </recommendedName>
</protein>
<comment type="caution">
    <text evidence="4">The sequence shown here is derived from an EMBL/GenBank/DDBJ whole genome shotgun (WGS) entry which is preliminary data.</text>
</comment>
<dbReference type="PANTHER" id="PTHR34136:SF1">
    <property type="entry name" value="UDP-N-ACETYL-D-MANNOSAMINURONIC ACID TRANSFERASE"/>
    <property type="match status" value="1"/>
</dbReference>
<dbReference type="PANTHER" id="PTHR34136">
    <property type="match status" value="1"/>
</dbReference>
<dbReference type="EMBL" id="PDOA01000012">
    <property type="protein sequence ID" value="PWC27618.1"/>
    <property type="molecule type" value="Genomic_DNA"/>
</dbReference>
<sequence length="300" mass="32591">MVRTAPELPPWTTRSADGTAGASSLANAESEIHAPTRHAVHRTLTLGVVVDACRDLSTAVEAVRRQMRLPARARSQAFLVTFVNPATVAATERSIWLRVALQNFDLVLPDGIAMALATGYLSGSSAARISFDTTSLALPVLHLAAEYGSGVVLVGGREGVARRAADRIAERFPGLRILGTWHGYGDMAASVRAVHDTAPDIVICGMGSGPQEEFLLRLRAAGWHGVGFTCGGYLDQTAGGLEYYPAWIDRTNLRWLYRLAREPRRLWRRYLVDYGRFALRFGRAARDRARPGPAGRGAGR</sequence>
<accession>A0A2U1V131</accession>
<proteinExistence type="predicted"/>
<dbReference type="NCBIfam" id="TIGR00696">
    <property type="entry name" value="wecG_tagA_cpsF"/>
    <property type="match status" value="1"/>
</dbReference>
<dbReference type="AlphaFoldDB" id="A0A2U1V131"/>
<dbReference type="Proteomes" id="UP000245048">
    <property type="component" value="Unassembled WGS sequence"/>
</dbReference>
<gene>
    <name evidence="4" type="ORF">CR165_16475</name>
</gene>
<dbReference type="CDD" id="cd06533">
    <property type="entry name" value="Glyco_transf_WecG_TagA"/>
    <property type="match status" value="1"/>
</dbReference>
<evidence type="ECO:0008006" key="6">
    <source>
        <dbReference type="Google" id="ProtNLM"/>
    </source>
</evidence>
<name>A0A2U1V131_9PROT</name>
<keyword evidence="2" id="KW-0808">Transferase</keyword>
<keyword evidence="5" id="KW-1185">Reference proteome</keyword>
<evidence type="ECO:0000256" key="2">
    <source>
        <dbReference type="ARBA" id="ARBA00022679"/>
    </source>
</evidence>
<organism evidence="4 5">
    <name type="scientific">Teichococcus aestuarii</name>
    <dbReference type="NCBI Taxonomy" id="568898"/>
    <lineage>
        <taxon>Bacteria</taxon>
        <taxon>Pseudomonadati</taxon>
        <taxon>Pseudomonadota</taxon>
        <taxon>Alphaproteobacteria</taxon>
        <taxon>Acetobacterales</taxon>
        <taxon>Roseomonadaceae</taxon>
        <taxon>Roseomonas</taxon>
    </lineage>
</organism>
<dbReference type="GO" id="GO:0016758">
    <property type="term" value="F:hexosyltransferase activity"/>
    <property type="evidence" value="ECO:0007669"/>
    <property type="project" value="TreeGrafter"/>
</dbReference>
<reference evidence="5" key="1">
    <citation type="submission" date="2017-10" db="EMBL/GenBank/DDBJ databases">
        <authorList>
            <person name="Toshchakov S.V."/>
            <person name="Goeva M.A."/>
        </authorList>
    </citation>
    <scope>NUCLEOTIDE SEQUENCE [LARGE SCALE GENOMIC DNA]</scope>
    <source>
        <strain evidence="5">JR1/69-1-13</strain>
    </source>
</reference>
<evidence type="ECO:0000313" key="5">
    <source>
        <dbReference type="Proteomes" id="UP000245048"/>
    </source>
</evidence>
<dbReference type="Pfam" id="PF03808">
    <property type="entry name" value="Glyco_tran_WecG"/>
    <property type="match status" value="1"/>
</dbReference>
<evidence type="ECO:0000313" key="4">
    <source>
        <dbReference type="EMBL" id="PWC27618.1"/>
    </source>
</evidence>
<dbReference type="InterPro" id="IPR004629">
    <property type="entry name" value="WecG_TagA_CpsF"/>
</dbReference>
<feature type="compositionally biased region" description="Polar residues" evidence="3">
    <location>
        <begin position="12"/>
        <end position="26"/>
    </location>
</feature>
<evidence type="ECO:0000256" key="3">
    <source>
        <dbReference type="SAM" id="MobiDB-lite"/>
    </source>
</evidence>
<feature type="region of interest" description="Disordered" evidence="3">
    <location>
        <begin position="1"/>
        <end position="26"/>
    </location>
</feature>
<keyword evidence="1" id="KW-0328">Glycosyltransferase</keyword>